<keyword evidence="1" id="KW-1133">Transmembrane helix</keyword>
<dbReference type="PANTHER" id="PTHR45757:SF18">
    <property type="entry name" value="MAJOR FACILITATOR SUPERFAMILY (MFS) PROFILE DOMAIN-CONTAINING PROTEIN"/>
    <property type="match status" value="1"/>
</dbReference>
<dbReference type="InterPro" id="IPR036259">
    <property type="entry name" value="MFS_trans_sf"/>
</dbReference>
<dbReference type="PROSITE" id="PS51257">
    <property type="entry name" value="PROKAR_LIPOPROTEIN"/>
    <property type="match status" value="1"/>
</dbReference>
<organism evidence="3 4">
    <name type="scientific">Caenorhabditis japonica</name>
    <dbReference type="NCBI Taxonomy" id="281687"/>
    <lineage>
        <taxon>Eukaryota</taxon>
        <taxon>Metazoa</taxon>
        <taxon>Ecdysozoa</taxon>
        <taxon>Nematoda</taxon>
        <taxon>Chromadorea</taxon>
        <taxon>Rhabditida</taxon>
        <taxon>Rhabditina</taxon>
        <taxon>Rhabditomorpha</taxon>
        <taxon>Rhabditoidea</taxon>
        <taxon>Rhabditidae</taxon>
        <taxon>Peloderinae</taxon>
        <taxon>Caenorhabditis</taxon>
    </lineage>
</organism>
<dbReference type="Proteomes" id="UP000005237">
    <property type="component" value="Unassembled WGS sequence"/>
</dbReference>
<name>A0A8R1I2I0_CAEJA</name>
<keyword evidence="1" id="KW-0812">Transmembrane</keyword>
<feature type="chain" id="PRO_5035870392" description="Major facilitator superfamily (MFS) profile domain-containing protein" evidence="2">
    <location>
        <begin position="28"/>
        <end position="173"/>
    </location>
</feature>
<dbReference type="EnsemblMetazoa" id="CJA19094a.1">
    <property type="protein sequence ID" value="CJA19094a.1"/>
    <property type="gene ID" value="WBGene00138297"/>
</dbReference>
<reference evidence="4" key="1">
    <citation type="submission" date="2010-08" db="EMBL/GenBank/DDBJ databases">
        <authorList>
            <consortium name="Caenorhabditis japonica Sequencing Consortium"/>
            <person name="Wilson R.K."/>
        </authorList>
    </citation>
    <scope>NUCLEOTIDE SEQUENCE [LARGE SCALE GENOMIC DNA]</scope>
    <source>
        <strain evidence="4">DF5081</strain>
    </source>
</reference>
<evidence type="ECO:0000313" key="3">
    <source>
        <dbReference type="EnsemblMetazoa" id="CJA19094a.1"/>
    </source>
</evidence>
<keyword evidence="4" id="KW-1185">Reference proteome</keyword>
<keyword evidence="1" id="KW-0472">Membrane</keyword>
<dbReference type="SUPFAM" id="SSF103473">
    <property type="entry name" value="MFS general substrate transporter"/>
    <property type="match status" value="1"/>
</dbReference>
<reference evidence="3" key="2">
    <citation type="submission" date="2022-06" db="UniProtKB">
        <authorList>
            <consortium name="EnsemblMetazoa"/>
        </authorList>
    </citation>
    <scope>IDENTIFICATION</scope>
    <source>
        <strain evidence="3">DF5081</strain>
    </source>
</reference>
<proteinExistence type="predicted"/>
<dbReference type="PANTHER" id="PTHR45757">
    <property type="entry name" value="PROTEIN CBG23364-RELATED"/>
    <property type="match status" value="1"/>
</dbReference>
<feature type="transmembrane region" description="Helical" evidence="1">
    <location>
        <begin position="32"/>
        <end position="50"/>
    </location>
</feature>
<keyword evidence="2" id="KW-0732">Signal</keyword>
<dbReference type="AlphaFoldDB" id="A0A8R1I2I0"/>
<dbReference type="OMA" id="TNTIFCA"/>
<evidence type="ECO:0000256" key="1">
    <source>
        <dbReference type="SAM" id="Phobius"/>
    </source>
</evidence>
<dbReference type="GO" id="GO:0016020">
    <property type="term" value="C:membrane"/>
    <property type="evidence" value="ECO:0007669"/>
    <property type="project" value="TreeGrafter"/>
</dbReference>
<accession>A0A8R1I2I0</accession>
<dbReference type="Gene3D" id="1.20.1250.20">
    <property type="entry name" value="MFS general substrate transporter like domains"/>
    <property type="match status" value="1"/>
</dbReference>
<evidence type="ECO:0000256" key="2">
    <source>
        <dbReference type="SAM" id="SignalP"/>
    </source>
</evidence>
<evidence type="ECO:0008006" key="5">
    <source>
        <dbReference type="Google" id="ProtNLM"/>
    </source>
</evidence>
<feature type="transmembrane region" description="Helical" evidence="1">
    <location>
        <begin position="98"/>
        <end position="117"/>
    </location>
</feature>
<evidence type="ECO:0000313" key="4">
    <source>
        <dbReference type="Proteomes" id="UP000005237"/>
    </source>
</evidence>
<feature type="signal peptide" evidence="2">
    <location>
        <begin position="1"/>
        <end position="27"/>
    </location>
</feature>
<feature type="transmembrane region" description="Helical" evidence="1">
    <location>
        <begin position="62"/>
        <end position="86"/>
    </location>
</feature>
<protein>
    <recommendedName>
        <fullName evidence="5">Major facilitator superfamily (MFS) profile domain-containing protein</fullName>
    </recommendedName>
</protein>
<sequence>MKMFNSCALLGSSIFFIILACSNPGNSKVLDVILLSIPMALLGFSSGGYSKCAVMVSGQYSPFVMSIVQIIACASLMAGSFLVPALTPSDTFAEWQRVFMIYGAVLAITNTIFIVFARAQPAKWAQQQGDLTLAEVVIGTDPKDVISISQTPRWIDPESALPRITDELPKPED</sequence>